<sequence length="107" mass="12084">MNKLLSLNSDTLFLQAFTDDLALVSAGRVRKELENNTNKALDAIANKSRKLKFDLSVDKCQGLAFRSNVHYRQRHEQSIFYRNPIFKINGQSVKIDELSEIPGNSAG</sequence>
<comment type="caution">
    <text evidence="1">The sequence shown here is derived from an EMBL/GenBank/DDBJ whole genome shotgun (WGS) entry which is preliminary data.</text>
</comment>
<proteinExistence type="predicted"/>
<dbReference type="Proteomes" id="UP000499080">
    <property type="component" value="Unassembled WGS sequence"/>
</dbReference>
<accession>A0A4Y2URY3</accession>
<keyword evidence="2" id="KW-1185">Reference proteome</keyword>
<name>A0A4Y2URY3_ARAVE</name>
<protein>
    <recommendedName>
        <fullName evidence="3">Reverse transcriptase domain-containing protein</fullName>
    </recommendedName>
</protein>
<reference evidence="1 2" key="1">
    <citation type="journal article" date="2019" name="Sci. Rep.">
        <title>Orb-weaving spider Araneus ventricosus genome elucidates the spidroin gene catalogue.</title>
        <authorList>
            <person name="Kono N."/>
            <person name="Nakamura H."/>
            <person name="Ohtoshi R."/>
            <person name="Moran D.A.P."/>
            <person name="Shinohara A."/>
            <person name="Yoshida Y."/>
            <person name="Fujiwara M."/>
            <person name="Mori M."/>
            <person name="Tomita M."/>
            <person name="Arakawa K."/>
        </authorList>
    </citation>
    <scope>NUCLEOTIDE SEQUENCE [LARGE SCALE GENOMIC DNA]</scope>
</reference>
<evidence type="ECO:0000313" key="1">
    <source>
        <dbReference type="EMBL" id="GBO15493.1"/>
    </source>
</evidence>
<dbReference type="AlphaFoldDB" id="A0A4Y2URY3"/>
<organism evidence="1 2">
    <name type="scientific">Araneus ventricosus</name>
    <name type="common">Orbweaver spider</name>
    <name type="synonym">Epeira ventricosa</name>
    <dbReference type="NCBI Taxonomy" id="182803"/>
    <lineage>
        <taxon>Eukaryota</taxon>
        <taxon>Metazoa</taxon>
        <taxon>Ecdysozoa</taxon>
        <taxon>Arthropoda</taxon>
        <taxon>Chelicerata</taxon>
        <taxon>Arachnida</taxon>
        <taxon>Araneae</taxon>
        <taxon>Araneomorphae</taxon>
        <taxon>Entelegynae</taxon>
        <taxon>Araneoidea</taxon>
        <taxon>Araneidae</taxon>
        <taxon>Araneus</taxon>
    </lineage>
</organism>
<gene>
    <name evidence="1" type="ORF">AVEN_19197_1</name>
</gene>
<dbReference type="EMBL" id="BGPR01039528">
    <property type="protein sequence ID" value="GBO15493.1"/>
    <property type="molecule type" value="Genomic_DNA"/>
</dbReference>
<evidence type="ECO:0008006" key="3">
    <source>
        <dbReference type="Google" id="ProtNLM"/>
    </source>
</evidence>
<evidence type="ECO:0000313" key="2">
    <source>
        <dbReference type="Proteomes" id="UP000499080"/>
    </source>
</evidence>